<dbReference type="Pfam" id="PF02963">
    <property type="entry name" value="EcoRI"/>
    <property type="match status" value="1"/>
</dbReference>
<evidence type="ECO:0000313" key="2">
    <source>
        <dbReference type="EMBL" id="HHI65995.1"/>
    </source>
</evidence>
<dbReference type="GO" id="GO:0009036">
    <property type="term" value="F:type II site-specific deoxyribonuclease activity"/>
    <property type="evidence" value="ECO:0007669"/>
    <property type="project" value="InterPro"/>
</dbReference>
<comment type="caution">
    <text evidence="2">The sequence shown here is derived from an EMBL/GenBank/DDBJ whole genome shotgun (WGS) entry which is preliminary data.</text>
</comment>
<evidence type="ECO:0000256" key="1">
    <source>
        <dbReference type="SAM" id="MobiDB-lite"/>
    </source>
</evidence>
<keyword evidence="2" id="KW-0540">Nuclease</keyword>
<gene>
    <name evidence="2" type="ORF">ENL70_05560</name>
</gene>
<dbReference type="Gene3D" id="3.40.580.10">
    <property type="entry name" value="Eco RI Endonuclease, subunit A"/>
    <property type="match status" value="1"/>
</dbReference>
<dbReference type="InterPro" id="IPR004221">
    <property type="entry name" value="Restrct_endonuc_II_EcoRI"/>
</dbReference>
<keyword evidence="2" id="KW-0378">Hydrolase</keyword>
<proteinExistence type="predicted"/>
<dbReference type="AlphaFoldDB" id="A0A7C5KHN6"/>
<dbReference type="GO" id="GO:0000287">
    <property type="term" value="F:magnesium ion binding"/>
    <property type="evidence" value="ECO:0007669"/>
    <property type="project" value="InterPro"/>
</dbReference>
<name>A0A7C5KHN6_9BACT</name>
<dbReference type="SUPFAM" id="SSF52980">
    <property type="entry name" value="Restriction endonuclease-like"/>
    <property type="match status" value="1"/>
</dbReference>
<dbReference type="EMBL" id="DRUY01000184">
    <property type="protein sequence ID" value="HHI65995.1"/>
    <property type="molecule type" value="Genomic_DNA"/>
</dbReference>
<reference evidence="2" key="1">
    <citation type="journal article" date="2020" name="mSystems">
        <title>Genome- and Community-Level Interaction Insights into Carbon Utilization and Element Cycling Functions of Hydrothermarchaeota in Hydrothermal Sediment.</title>
        <authorList>
            <person name="Zhou Z."/>
            <person name="Liu Y."/>
            <person name="Xu W."/>
            <person name="Pan J."/>
            <person name="Luo Z.H."/>
            <person name="Li M."/>
        </authorList>
    </citation>
    <scope>NUCLEOTIDE SEQUENCE [LARGE SCALE GENOMIC DNA]</scope>
    <source>
        <strain evidence="2">SpSt-1019</strain>
    </source>
</reference>
<dbReference type="GO" id="GO:0003677">
    <property type="term" value="F:DNA binding"/>
    <property type="evidence" value="ECO:0007669"/>
    <property type="project" value="InterPro"/>
</dbReference>
<dbReference type="GO" id="GO:0009307">
    <property type="term" value="P:DNA restriction-modification system"/>
    <property type="evidence" value="ECO:0007669"/>
    <property type="project" value="InterPro"/>
</dbReference>
<accession>A0A7C5KHN6</accession>
<dbReference type="InterPro" id="IPR011335">
    <property type="entry name" value="Restrct_endonuc-II-like"/>
</dbReference>
<keyword evidence="2" id="KW-0255">Endonuclease</keyword>
<feature type="region of interest" description="Disordered" evidence="1">
    <location>
        <begin position="1"/>
        <end position="27"/>
    </location>
</feature>
<protein>
    <submittedName>
        <fullName evidence="2">Restriction endonuclease</fullName>
    </submittedName>
</protein>
<sequence>MSKGQTKRLTEQHIASGGANETLSEEAKGHENALLRASKSVFEKLKKKYPNYKFRFREFIRKKEINKKLNSINKRLGKKLFVKESKIKPDGGLIEVQDRDGKWRVILVSEAKFQGKDVENIRAGILVGKDKNQDLMIAGNAIERVHKNINEIRNFMLDELHFPYVVFLQGSNFATQIVQVYKPDGTLVEIRPDSGAMNRIDRVTAANYCMKINRNYCRNIFISHKKGLVMLQAASIYARCEPWKEEEMQKIMMDIANTSIGILNQLG</sequence>
<dbReference type="InterPro" id="IPR011336">
    <property type="entry name" value="Restrct_endonuc_II_EcoRI/MunI"/>
</dbReference>
<organism evidence="2">
    <name type="scientific">Thermodesulfobium narugense</name>
    <dbReference type="NCBI Taxonomy" id="184064"/>
    <lineage>
        <taxon>Bacteria</taxon>
        <taxon>Pseudomonadati</taxon>
        <taxon>Thermodesulfobiota</taxon>
        <taxon>Thermodesulfobiia</taxon>
        <taxon>Thermodesulfobiales</taxon>
        <taxon>Thermodesulfobiaceae</taxon>
        <taxon>Thermodesulfobium</taxon>
    </lineage>
</organism>